<name>A0ABS1TDX1_9CLOT</name>
<evidence type="ECO:0008006" key="3">
    <source>
        <dbReference type="Google" id="ProtNLM"/>
    </source>
</evidence>
<dbReference type="EMBL" id="JAESWC010000014">
    <property type="protein sequence ID" value="MBL4937495.1"/>
    <property type="molecule type" value="Genomic_DNA"/>
</dbReference>
<comment type="caution">
    <text evidence="1">The sequence shown here is derived from an EMBL/GenBank/DDBJ whole genome shotgun (WGS) entry which is preliminary data.</text>
</comment>
<dbReference type="RefSeq" id="WP_202750239.1">
    <property type="nucleotide sequence ID" value="NZ_JAESWC010000014.1"/>
</dbReference>
<dbReference type="InterPro" id="IPR023833">
    <property type="entry name" value="Signal_pept_SipW-depend-type"/>
</dbReference>
<evidence type="ECO:0000313" key="1">
    <source>
        <dbReference type="EMBL" id="MBL4937495.1"/>
    </source>
</evidence>
<reference evidence="1 2" key="1">
    <citation type="submission" date="2021-01" db="EMBL/GenBank/DDBJ databases">
        <title>Genome public.</title>
        <authorList>
            <person name="Liu C."/>
            <person name="Sun Q."/>
        </authorList>
    </citation>
    <scope>NUCLEOTIDE SEQUENCE [LARGE SCALE GENOMIC DNA]</scope>
    <source>
        <strain evidence="1 2">YIM B02515</strain>
    </source>
</reference>
<dbReference type="NCBIfam" id="TIGR04088">
    <property type="entry name" value="cognate_SipW"/>
    <property type="match status" value="1"/>
</dbReference>
<keyword evidence="2" id="KW-1185">Reference proteome</keyword>
<proteinExistence type="predicted"/>
<gene>
    <name evidence="1" type="ORF">JK636_17380</name>
</gene>
<accession>A0ABS1TDX1</accession>
<evidence type="ECO:0000313" key="2">
    <source>
        <dbReference type="Proteomes" id="UP000632377"/>
    </source>
</evidence>
<sequence length="243" mass="26238">MKMNKKTVLSLVLAGGLAFGAGIGSYAWFTSTATSSANTFKAGTIIVDVNNSSKNSGSFDIALKTNNIQPGEVLTTGDGGYSTITVKNTGTLNMATFGRFTLADDNDLAKDMLITDYSVDFYREGATTPYRKDNFIDKGVATNSQFASNMKDWVNGNGPLDIPGTAWDEEAMKPGDYYVIKFKLAYNPNATEQGKTCKLKYEVKTTQVNADAIKALNLDGIPGVNGANYIENSIMPYFNSQLQ</sequence>
<organism evidence="1 2">
    <name type="scientific">Clostridium rhizosphaerae</name>
    <dbReference type="NCBI Taxonomy" id="2803861"/>
    <lineage>
        <taxon>Bacteria</taxon>
        <taxon>Bacillati</taxon>
        <taxon>Bacillota</taxon>
        <taxon>Clostridia</taxon>
        <taxon>Eubacteriales</taxon>
        <taxon>Clostridiaceae</taxon>
        <taxon>Clostridium</taxon>
    </lineage>
</organism>
<dbReference type="Proteomes" id="UP000632377">
    <property type="component" value="Unassembled WGS sequence"/>
</dbReference>
<protein>
    <recommendedName>
        <fullName evidence="3">Camelysin metallo-endopeptidase</fullName>
    </recommendedName>
</protein>